<organism evidence="2">
    <name type="scientific">uncultured Acidimicrobiales bacterium</name>
    <dbReference type="NCBI Taxonomy" id="310071"/>
    <lineage>
        <taxon>Bacteria</taxon>
        <taxon>Bacillati</taxon>
        <taxon>Actinomycetota</taxon>
        <taxon>Acidimicrobiia</taxon>
        <taxon>Acidimicrobiales</taxon>
        <taxon>environmental samples</taxon>
    </lineage>
</organism>
<dbReference type="GO" id="GO:0034023">
    <property type="term" value="F:5-(carboxyamino)imidazole ribonucleotide mutase activity"/>
    <property type="evidence" value="ECO:0007669"/>
    <property type="project" value="UniProtKB-EC"/>
</dbReference>
<gene>
    <name evidence="2" type="ORF">AVDCRST_MAG10-1205</name>
</gene>
<feature type="compositionally biased region" description="Basic and acidic residues" evidence="1">
    <location>
        <begin position="115"/>
        <end position="127"/>
    </location>
</feature>
<feature type="compositionally biased region" description="Basic residues" evidence="1">
    <location>
        <begin position="55"/>
        <end position="64"/>
    </location>
</feature>
<dbReference type="AlphaFoldDB" id="A0A6J4HRE8"/>
<feature type="non-terminal residue" evidence="2">
    <location>
        <position position="127"/>
    </location>
</feature>
<feature type="compositionally biased region" description="Basic and acidic residues" evidence="1">
    <location>
        <begin position="91"/>
        <end position="105"/>
    </location>
</feature>
<keyword evidence="2" id="KW-0413">Isomerase</keyword>
<evidence type="ECO:0000256" key="1">
    <source>
        <dbReference type="SAM" id="MobiDB-lite"/>
    </source>
</evidence>
<accession>A0A6J4HRE8</accession>
<sequence length="127" mass="14210">EGRRSHGVAERPVEDGSGHRDARRVRRGGGRAGHVGPPDTGRSGRVRRLGACERVRRHHLRRRDGRPPRRGGGGQHHPAGRRRTAVGWGAERCRRPLRHRSDAARHPGGHRCHRRSDERRSAGRADA</sequence>
<feature type="compositionally biased region" description="Basic and acidic residues" evidence="1">
    <location>
        <begin position="7"/>
        <end position="20"/>
    </location>
</feature>
<proteinExistence type="predicted"/>
<reference evidence="2" key="1">
    <citation type="submission" date="2020-02" db="EMBL/GenBank/DDBJ databases">
        <authorList>
            <person name="Meier V. D."/>
        </authorList>
    </citation>
    <scope>NUCLEOTIDE SEQUENCE</scope>
    <source>
        <strain evidence="2">AVDCRST_MAG10</strain>
    </source>
</reference>
<dbReference type="EMBL" id="CADCTB010000080">
    <property type="protein sequence ID" value="CAA9231694.1"/>
    <property type="molecule type" value="Genomic_DNA"/>
</dbReference>
<feature type="region of interest" description="Disordered" evidence="1">
    <location>
        <begin position="1"/>
        <end position="127"/>
    </location>
</feature>
<feature type="non-terminal residue" evidence="2">
    <location>
        <position position="1"/>
    </location>
</feature>
<dbReference type="EC" id="5.4.99.18" evidence="2"/>
<protein>
    <submittedName>
        <fullName evidence="2">N5-carboxyaminoimidazole ribonucleotide mutase</fullName>
        <ecNumber evidence="2">5.4.99.18</ecNumber>
    </submittedName>
</protein>
<name>A0A6J4HRE8_9ACTN</name>
<evidence type="ECO:0000313" key="2">
    <source>
        <dbReference type="EMBL" id="CAA9231694.1"/>
    </source>
</evidence>